<dbReference type="SUPFAM" id="SSF55729">
    <property type="entry name" value="Acyl-CoA N-acyltransferases (Nat)"/>
    <property type="match status" value="1"/>
</dbReference>
<proteinExistence type="predicted"/>
<gene>
    <name evidence="2" type="ORF">SAMN05216192_13313</name>
</gene>
<sequence>MKPLDYVRNIEKIEVELTRLNAARSLVNIPRQLEVLPAGGTVLLRDRTDAGSSYYNRIKGFGPEDLAELDTLLSHYPEAAPCFDMTPHYMTEEVARALCEKGFIPAEQLAFLYVHPQAMVEQSTGFQIERVTEETAEQYIEWIRKSAGGLRVTRDMIARSREYFYREDFLNYMLSIDGKPASMGSLFLSGEDGYLANDYTFPEYRARGCQSALIKRRLTDAVARGVTTVYTDVEFGSASHANMERAGFRMAFLNTYWIAK</sequence>
<accession>A0A1G8ZLY2</accession>
<dbReference type="AlphaFoldDB" id="A0A1G8ZLY2"/>
<name>A0A1G8ZLY2_9BACL</name>
<dbReference type="RefSeq" id="WP_090717259.1">
    <property type="nucleotide sequence ID" value="NZ_CBCSKY010000036.1"/>
</dbReference>
<dbReference type="OrthoDB" id="2350893at2"/>
<dbReference type="Pfam" id="PF00583">
    <property type="entry name" value="Acetyltransf_1"/>
    <property type="match status" value="1"/>
</dbReference>
<evidence type="ECO:0000259" key="1">
    <source>
        <dbReference type="PROSITE" id="PS51186"/>
    </source>
</evidence>
<dbReference type="Proteomes" id="UP000199050">
    <property type="component" value="Unassembled WGS sequence"/>
</dbReference>
<keyword evidence="3" id="KW-1185">Reference proteome</keyword>
<dbReference type="CDD" id="cd04301">
    <property type="entry name" value="NAT_SF"/>
    <property type="match status" value="1"/>
</dbReference>
<dbReference type="GO" id="GO:0016747">
    <property type="term" value="F:acyltransferase activity, transferring groups other than amino-acyl groups"/>
    <property type="evidence" value="ECO:0007669"/>
    <property type="project" value="InterPro"/>
</dbReference>
<protein>
    <recommendedName>
        <fullName evidence="1">N-acetyltransferase domain-containing protein</fullName>
    </recommendedName>
</protein>
<dbReference type="STRING" id="1174501.SAMN05216192_13313"/>
<dbReference type="PROSITE" id="PS51186">
    <property type="entry name" value="GNAT"/>
    <property type="match status" value="1"/>
</dbReference>
<dbReference type="InterPro" id="IPR016181">
    <property type="entry name" value="Acyl_CoA_acyltransferase"/>
</dbReference>
<organism evidence="2 3">
    <name type="scientific">Paenibacillus typhae</name>
    <dbReference type="NCBI Taxonomy" id="1174501"/>
    <lineage>
        <taxon>Bacteria</taxon>
        <taxon>Bacillati</taxon>
        <taxon>Bacillota</taxon>
        <taxon>Bacilli</taxon>
        <taxon>Bacillales</taxon>
        <taxon>Paenibacillaceae</taxon>
        <taxon>Paenibacillus</taxon>
    </lineage>
</organism>
<dbReference type="InterPro" id="IPR000182">
    <property type="entry name" value="GNAT_dom"/>
</dbReference>
<dbReference type="EMBL" id="FNDX01000033">
    <property type="protein sequence ID" value="SDK15160.1"/>
    <property type="molecule type" value="Genomic_DNA"/>
</dbReference>
<feature type="domain" description="N-acetyltransferase" evidence="1">
    <location>
        <begin position="126"/>
        <end position="260"/>
    </location>
</feature>
<reference evidence="3" key="1">
    <citation type="submission" date="2016-10" db="EMBL/GenBank/DDBJ databases">
        <authorList>
            <person name="Varghese N."/>
            <person name="Submissions S."/>
        </authorList>
    </citation>
    <scope>NUCLEOTIDE SEQUENCE [LARGE SCALE GENOMIC DNA]</scope>
    <source>
        <strain evidence="3">CGMCC 1.11012</strain>
    </source>
</reference>
<dbReference type="Gene3D" id="3.40.630.30">
    <property type="match status" value="1"/>
</dbReference>
<evidence type="ECO:0000313" key="3">
    <source>
        <dbReference type="Proteomes" id="UP000199050"/>
    </source>
</evidence>
<evidence type="ECO:0000313" key="2">
    <source>
        <dbReference type="EMBL" id="SDK15160.1"/>
    </source>
</evidence>